<dbReference type="RefSeq" id="WP_145984702.1">
    <property type="nucleotide sequence ID" value="NZ_AP014704.1"/>
</dbReference>
<dbReference type="AlphaFoldDB" id="A0A0C6FXJ6"/>
<protein>
    <submittedName>
        <fullName evidence="2">Uncharacterized protein</fullName>
    </submittedName>
</protein>
<organism evidence="2 3">
    <name type="scientific">Methylobacterium aquaticum</name>
    <dbReference type="NCBI Taxonomy" id="270351"/>
    <lineage>
        <taxon>Bacteria</taxon>
        <taxon>Pseudomonadati</taxon>
        <taxon>Pseudomonadota</taxon>
        <taxon>Alphaproteobacteria</taxon>
        <taxon>Hyphomicrobiales</taxon>
        <taxon>Methylobacteriaceae</taxon>
        <taxon>Methylobacterium</taxon>
    </lineage>
</organism>
<feature type="region of interest" description="Disordered" evidence="1">
    <location>
        <begin position="42"/>
        <end position="61"/>
    </location>
</feature>
<evidence type="ECO:0000313" key="3">
    <source>
        <dbReference type="Proteomes" id="UP000061432"/>
    </source>
</evidence>
<gene>
    <name evidence="2" type="ORF">Maq22A_c25900</name>
</gene>
<dbReference type="EMBL" id="AP014704">
    <property type="protein sequence ID" value="BAQ48055.1"/>
    <property type="molecule type" value="Genomic_DNA"/>
</dbReference>
<accession>A0A0C6FXJ6</accession>
<name>A0A0C6FXJ6_9HYPH</name>
<sequence length="61" mass="6563">MTDDAKPEVGKPEIGKDEVVRRLQEIEKLVRELSQVIEESTIVSNGLTADSPAHCGGGSKD</sequence>
<proteinExistence type="predicted"/>
<dbReference type="Proteomes" id="UP000061432">
    <property type="component" value="Chromosome"/>
</dbReference>
<evidence type="ECO:0000256" key="1">
    <source>
        <dbReference type="SAM" id="MobiDB-lite"/>
    </source>
</evidence>
<reference evidence="2 3" key="1">
    <citation type="journal article" date="2015" name="Genome Announc.">
        <title>Complete Genome Sequence of Methylobacterium aquaticum Strain 22A, Isolated from Racomitrium japonicum Moss.</title>
        <authorList>
            <person name="Tani A."/>
            <person name="Ogura Y."/>
            <person name="Hayashi T."/>
            <person name="Kimbara K."/>
        </authorList>
    </citation>
    <scope>NUCLEOTIDE SEQUENCE [LARGE SCALE GENOMIC DNA]</scope>
    <source>
        <strain evidence="2 3">MA-22A</strain>
    </source>
</reference>
<evidence type="ECO:0000313" key="2">
    <source>
        <dbReference type="EMBL" id="BAQ48055.1"/>
    </source>
</evidence>
<dbReference type="KEGG" id="maqu:Maq22A_c25900"/>
<dbReference type="PATRIC" id="fig|270351.10.peg.4967"/>
<reference evidence="3" key="2">
    <citation type="submission" date="2015-01" db="EMBL/GenBank/DDBJ databases">
        <title>Complete genome sequence of Methylobacterium aquaticum strain 22A.</title>
        <authorList>
            <person name="Tani A."/>
            <person name="Ogura Y."/>
            <person name="Hayashi T."/>
        </authorList>
    </citation>
    <scope>NUCLEOTIDE SEQUENCE [LARGE SCALE GENOMIC DNA]</scope>
    <source>
        <strain evidence="3">MA-22A</strain>
    </source>
</reference>